<dbReference type="Pfam" id="PF00884">
    <property type="entry name" value="Sulfatase"/>
    <property type="match status" value="1"/>
</dbReference>
<name>A0A371B0A0_9FIRM</name>
<dbReference type="CDD" id="cd16015">
    <property type="entry name" value="LTA_synthase"/>
    <property type="match status" value="1"/>
</dbReference>
<sequence>MREVKDKFKKIIKRVFTNSFAKCGMVALVLDYIIEILSRHSILNATKFVIGQPFTFICNVLIIMLTLLVALLFQKRIFVMAFISCIWLAFGITNCVLLTYRITPFSVVDFRLFDDALSVIDKYCDSWSVVLIAIGGILFLAGIILLWIRTPKVKERIQYIKVALYIVAWGGLTFLVTDIGVQAQAISSNNENIADFYETNGFVYCFSSTLIDNGIAKPGIYSEDKVDELLESSNKKKSDFSKKPNIIMVQLESFFDVNYLSEVKCSKNPVSIFENLKKNYTSGFLTVPVVGAGTANTEFEVLTGMNLDYFGTGEYPYKTVLRQKTCESLSYNLKNIGYGTHAIHNNDANFYGRNTVFSNLGFDSFTSVEYMQNVEKNPIGWAKDKVLKNQILDALKSTKGQDFVYTIAVQSHGQYPSEKIDEKQKISIEGLEGDKKNQYEYYINQVYEVDQFVGKLIKALEKVDEDTVLVLYGDHLPNIGMKQEDIKQGNLFQTEYVIWDNFSLGKKDRDLEAYQLSAYVQDLIGYHEGTLTKYHQRCAQNADYQEGLEVLEYDILYGDKFAYGGESPFDKTDLKMGVKDIKIDDVQVKQDKLYVKGKNFTESSVVYINDKKQDTEFVDNNTLAVEGTDWELEDSTIAVSQVNDDKVFSTVEFNKPSP</sequence>
<evidence type="ECO:0000313" key="9">
    <source>
        <dbReference type="EMBL" id="RDU25229.1"/>
    </source>
</evidence>
<keyword evidence="6 7" id="KW-0472">Membrane</keyword>
<feature type="domain" description="Sulfatase N-terminal" evidence="8">
    <location>
        <begin position="244"/>
        <end position="506"/>
    </location>
</feature>
<evidence type="ECO:0000256" key="7">
    <source>
        <dbReference type="SAM" id="Phobius"/>
    </source>
</evidence>
<feature type="transmembrane region" description="Helical" evidence="7">
    <location>
        <begin position="127"/>
        <end position="148"/>
    </location>
</feature>
<comment type="subcellular location">
    <subcellularLocation>
        <location evidence="1">Cell membrane</location>
        <topology evidence="1">Multi-pass membrane protein</topology>
    </subcellularLocation>
</comment>
<gene>
    <name evidence="9" type="ORF">DWV06_00025</name>
</gene>
<dbReference type="Gene3D" id="3.40.720.10">
    <property type="entry name" value="Alkaline Phosphatase, subunit A"/>
    <property type="match status" value="1"/>
</dbReference>
<dbReference type="RefSeq" id="WP_115480134.1">
    <property type="nucleotide sequence ID" value="NZ_QRCT01000002.1"/>
</dbReference>
<reference evidence="9 10" key="1">
    <citation type="submission" date="2018-07" db="EMBL/GenBank/DDBJ databases">
        <title>Anaerosacharophilus polymeroproducens gen. nov. sp. nov., an anaerobic bacterium isolated from salt field.</title>
        <authorList>
            <person name="Kim W."/>
            <person name="Yang S.-H."/>
            <person name="Oh J."/>
            <person name="Lee J.-H."/>
            <person name="Kwon K.K."/>
        </authorList>
    </citation>
    <scope>NUCLEOTIDE SEQUENCE [LARGE SCALE GENOMIC DNA]</scope>
    <source>
        <strain evidence="9 10">MCWD5</strain>
    </source>
</reference>
<dbReference type="Proteomes" id="UP000255036">
    <property type="component" value="Unassembled WGS sequence"/>
</dbReference>
<keyword evidence="3" id="KW-1003">Cell membrane</keyword>
<feature type="transmembrane region" description="Helical" evidence="7">
    <location>
        <begin position="160"/>
        <end position="181"/>
    </location>
</feature>
<evidence type="ECO:0000256" key="6">
    <source>
        <dbReference type="ARBA" id="ARBA00023136"/>
    </source>
</evidence>
<dbReference type="OrthoDB" id="243547at2"/>
<evidence type="ECO:0000256" key="3">
    <source>
        <dbReference type="ARBA" id="ARBA00022475"/>
    </source>
</evidence>
<comment type="caution">
    <text evidence="9">The sequence shown here is derived from an EMBL/GenBank/DDBJ whole genome shotgun (WGS) entry which is preliminary data.</text>
</comment>
<accession>A0A371B0A0</accession>
<dbReference type="PANTHER" id="PTHR47371:SF3">
    <property type="entry name" value="PHOSPHOGLYCEROL TRANSFERASE I"/>
    <property type="match status" value="1"/>
</dbReference>
<dbReference type="AlphaFoldDB" id="A0A371B0A0"/>
<dbReference type="InterPro" id="IPR017850">
    <property type="entry name" value="Alkaline_phosphatase_core_sf"/>
</dbReference>
<protein>
    <submittedName>
        <fullName evidence="9">Alkaline phosphatase family protein</fullName>
    </submittedName>
</protein>
<evidence type="ECO:0000259" key="8">
    <source>
        <dbReference type="Pfam" id="PF00884"/>
    </source>
</evidence>
<dbReference type="PANTHER" id="PTHR47371">
    <property type="entry name" value="LIPOTEICHOIC ACID SYNTHASE"/>
    <property type="match status" value="1"/>
</dbReference>
<feature type="transmembrane region" description="Helical" evidence="7">
    <location>
        <begin position="54"/>
        <end position="73"/>
    </location>
</feature>
<dbReference type="SUPFAM" id="SSF53649">
    <property type="entry name" value="Alkaline phosphatase-like"/>
    <property type="match status" value="1"/>
</dbReference>
<proteinExistence type="predicted"/>
<keyword evidence="10" id="KW-1185">Reference proteome</keyword>
<keyword evidence="5 7" id="KW-1133">Transmembrane helix</keyword>
<dbReference type="InterPro" id="IPR050448">
    <property type="entry name" value="OpgB/LTA_synthase_biosynth"/>
</dbReference>
<dbReference type="EMBL" id="QRCT01000002">
    <property type="protein sequence ID" value="RDU25229.1"/>
    <property type="molecule type" value="Genomic_DNA"/>
</dbReference>
<evidence type="ECO:0000256" key="4">
    <source>
        <dbReference type="ARBA" id="ARBA00022692"/>
    </source>
</evidence>
<evidence type="ECO:0000313" key="10">
    <source>
        <dbReference type="Proteomes" id="UP000255036"/>
    </source>
</evidence>
<evidence type="ECO:0000256" key="5">
    <source>
        <dbReference type="ARBA" id="ARBA00022989"/>
    </source>
</evidence>
<feature type="transmembrane region" description="Helical" evidence="7">
    <location>
        <begin position="80"/>
        <end position="102"/>
    </location>
</feature>
<dbReference type="InterPro" id="IPR000917">
    <property type="entry name" value="Sulfatase_N"/>
</dbReference>
<evidence type="ECO:0000256" key="1">
    <source>
        <dbReference type="ARBA" id="ARBA00004651"/>
    </source>
</evidence>
<organism evidence="9 10">
    <name type="scientific">Anaerosacchariphilus polymeriproducens</name>
    <dbReference type="NCBI Taxonomy" id="1812858"/>
    <lineage>
        <taxon>Bacteria</taxon>
        <taxon>Bacillati</taxon>
        <taxon>Bacillota</taxon>
        <taxon>Clostridia</taxon>
        <taxon>Lachnospirales</taxon>
        <taxon>Lachnospiraceae</taxon>
        <taxon>Anaerosacchariphilus</taxon>
    </lineage>
</organism>
<comment type="pathway">
    <text evidence="2">Cell wall biogenesis; lipoteichoic acid biosynthesis.</text>
</comment>
<feature type="transmembrane region" description="Helical" evidence="7">
    <location>
        <begin position="15"/>
        <end position="34"/>
    </location>
</feature>
<keyword evidence="4 7" id="KW-0812">Transmembrane</keyword>
<dbReference type="GO" id="GO:0005886">
    <property type="term" value="C:plasma membrane"/>
    <property type="evidence" value="ECO:0007669"/>
    <property type="project" value="UniProtKB-SubCell"/>
</dbReference>
<evidence type="ECO:0000256" key="2">
    <source>
        <dbReference type="ARBA" id="ARBA00004936"/>
    </source>
</evidence>